<dbReference type="AlphaFoldDB" id="A0A6A3TKX3"/>
<accession>A0A6A3TKX3</accession>
<feature type="region of interest" description="Disordered" evidence="1">
    <location>
        <begin position="83"/>
        <end position="111"/>
    </location>
</feature>
<name>A0A6A3TKX3_9STRA</name>
<dbReference type="Proteomes" id="UP000437068">
    <property type="component" value="Unassembled WGS sequence"/>
</dbReference>
<evidence type="ECO:0000256" key="1">
    <source>
        <dbReference type="SAM" id="MobiDB-lite"/>
    </source>
</evidence>
<dbReference type="Proteomes" id="UP000440367">
    <property type="component" value="Unassembled WGS sequence"/>
</dbReference>
<evidence type="ECO:0000313" key="10">
    <source>
        <dbReference type="EMBL" id="KAE9219176.1"/>
    </source>
</evidence>
<gene>
    <name evidence="11" type="ORF">PF001_g13733</name>
    <name evidence="10" type="ORF">PF002_g16268</name>
    <name evidence="9" type="ORF">PF004_g13957</name>
    <name evidence="8" type="ORF">PF005_g14700</name>
    <name evidence="7" type="ORF">PF006_g13935</name>
    <name evidence="6" type="ORF">PF007_g15094</name>
    <name evidence="12" type="ORF">PF008_g14280</name>
    <name evidence="3" type="ORF">PF009_g16069</name>
    <name evidence="5" type="ORF">PF010_g14426</name>
    <name evidence="4" type="ORF">PF011_g15017</name>
</gene>
<dbReference type="EMBL" id="QXFW01000997">
    <property type="protein sequence ID" value="KAE8998533.1"/>
    <property type="molecule type" value="Genomic_DNA"/>
</dbReference>
<dbReference type="Pfam" id="PF05347">
    <property type="entry name" value="Complex1_LYR"/>
    <property type="match status" value="1"/>
</dbReference>
<organism evidence="7 17">
    <name type="scientific">Phytophthora fragariae</name>
    <dbReference type="NCBI Taxonomy" id="53985"/>
    <lineage>
        <taxon>Eukaryota</taxon>
        <taxon>Sar</taxon>
        <taxon>Stramenopiles</taxon>
        <taxon>Oomycota</taxon>
        <taxon>Peronosporomycetes</taxon>
        <taxon>Peronosporales</taxon>
        <taxon>Peronosporaceae</taxon>
        <taxon>Phytophthora</taxon>
    </lineage>
</organism>
<evidence type="ECO:0000313" key="11">
    <source>
        <dbReference type="EMBL" id="KAE9303046.1"/>
    </source>
</evidence>
<evidence type="ECO:0000313" key="17">
    <source>
        <dbReference type="Proteomes" id="UP000440732"/>
    </source>
</evidence>
<comment type="caution">
    <text evidence="7">The sequence shown here is derived from an EMBL/GenBank/DDBJ whole genome shotgun (WGS) entry which is preliminary data.</text>
</comment>
<dbReference type="EMBL" id="QXGB01000879">
    <property type="protein sequence ID" value="KAE9202101.1"/>
    <property type="molecule type" value="Genomic_DNA"/>
</dbReference>
<evidence type="ECO:0000313" key="9">
    <source>
        <dbReference type="EMBL" id="KAE9218137.1"/>
    </source>
</evidence>
<evidence type="ECO:0000313" key="4">
    <source>
        <dbReference type="EMBL" id="KAE8998533.1"/>
    </source>
</evidence>
<evidence type="ECO:0000313" key="14">
    <source>
        <dbReference type="Proteomes" id="UP000433483"/>
    </source>
</evidence>
<keyword evidence="14" id="KW-1185">Reference proteome</keyword>
<proteinExistence type="predicted"/>
<evidence type="ECO:0000259" key="2">
    <source>
        <dbReference type="Pfam" id="PF05347"/>
    </source>
</evidence>
<dbReference type="InterPro" id="IPR008011">
    <property type="entry name" value="Complex1_LYR_dom"/>
</dbReference>
<protein>
    <recommendedName>
        <fullName evidence="2">Complex 1 LYR protein domain-containing protein</fullName>
    </recommendedName>
</protein>
<evidence type="ECO:0000313" key="12">
    <source>
        <dbReference type="EMBL" id="KAE9333774.1"/>
    </source>
</evidence>
<evidence type="ECO:0000313" key="13">
    <source>
        <dbReference type="Proteomes" id="UP000429523"/>
    </source>
</evidence>
<evidence type="ECO:0000313" key="6">
    <source>
        <dbReference type="EMBL" id="KAE9101589.1"/>
    </source>
</evidence>
<dbReference type="EMBL" id="QXGC01000872">
    <property type="protein sequence ID" value="KAE9218137.1"/>
    <property type="molecule type" value="Genomic_DNA"/>
</dbReference>
<dbReference type="OrthoDB" id="275715at2759"/>
<evidence type="ECO:0000313" key="5">
    <source>
        <dbReference type="EMBL" id="KAE9101510.1"/>
    </source>
</evidence>
<evidence type="ECO:0000313" key="22">
    <source>
        <dbReference type="Proteomes" id="UP000488956"/>
    </source>
</evidence>
<evidence type="ECO:0000313" key="3">
    <source>
        <dbReference type="EMBL" id="KAE8933947.1"/>
    </source>
</evidence>
<dbReference type="EMBL" id="QXGF01000960">
    <property type="protein sequence ID" value="KAE8933947.1"/>
    <property type="molecule type" value="Genomic_DNA"/>
</dbReference>
<sequence>MSSSTIKLKRSVLQLYTQCLRSARCCPQWEQRQMMTAYVQMKFRDEMNTQDPDRVRALLADGREELERMNYYHSVYEAKKRAQQAAANGGGGTDVESQKQRPANCPQCQANYPSEQANFCANCGTKRPESS</sequence>
<dbReference type="Proteomes" id="UP000486351">
    <property type="component" value="Unassembled WGS sequence"/>
</dbReference>
<dbReference type="Proteomes" id="UP000440732">
    <property type="component" value="Unassembled WGS sequence"/>
</dbReference>
<dbReference type="EMBL" id="QXFY01000878">
    <property type="protein sequence ID" value="KAE9333774.1"/>
    <property type="molecule type" value="Genomic_DNA"/>
</dbReference>
<evidence type="ECO:0000313" key="8">
    <source>
        <dbReference type="EMBL" id="KAE9202101.1"/>
    </source>
</evidence>
<evidence type="ECO:0000313" key="20">
    <source>
        <dbReference type="Proteomes" id="UP000476176"/>
    </source>
</evidence>
<dbReference type="EMBL" id="QXGE01000821">
    <property type="protein sequence ID" value="KAE9303046.1"/>
    <property type="molecule type" value="Genomic_DNA"/>
</dbReference>
<dbReference type="Proteomes" id="UP000429523">
    <property type="component" value="Unassembled WGS sequence"/>
</dbReference>
<evidence type="ECO:0000313" key="16">
    <source>
        <dbReference type="Proteomes" id="UP000440367"/>
    </source>
</evidence>
<evidence type="ECO:0000313" key="15">
    <source>
        <dbReference type="Proteomes" id="UP000437068"/>
    </source>
</evidence>
<evidence type="ECO:0000313" key="21">
    <source>
        <dbReference type="Proteomes" id="UP000486351"/>
    </source>
</evidence>
<dbReference type="Proteomes" id="UP000476176">
    <property type="component" value="Unassembled WGS sequence"/>
</dbReference>
<dbReference type="Proteomes" id="UP000433483">
    <property type="component" value="Unassembled WGS sequence"/>
</dbReference>
<dbReference type="Proteomes" id="UP000488956">
    <property type="component" value="Unassembled WGS sequence"/>
</dbReference>
<reference evidence="13 14" key="1">
    <citation type="submission" date="2018-08" db="EMBL/GenBank/DDBJ databases">
        <title>Genomic investigation of the strawberry pathogen Phytophthora fragariae indicates pathogenicity is determined by transcriptional variation in three key races.</title>
        <authorList>
            <person name="Adams T.M."/>
            <person name="Armitage A.D."/>
            <person name="Sobczyk M.K."/>
            <person name="Bates H.J."/>
            <person name="Dunwell J.M."/>
            <person name="Nellist C.F."/>
            <person name="Harrison R.J."/>
        </authorList>
    </citation>
    <scope>NUCLEOTIDE SEQUENCE [LARGE SCALE GENOMIC DNA]</scope>
    <source>
        <strain evidence="11 15">A4</strain>
        <strain evidence="10 16">BC-1</strain>
        <strain evidence="9 20">BC-23</strain>
        <strain evidence="8 14">NOV-27</strain>
        <strain evidence="7 17">NOV-5</strain>
        <strain evidence="6 18">NOV-71</strain>
        <strain evidence="12 21">NOV-77</strain>
        <strain evidence="3 13">NOV-9</strain>
        <strain evidence="5 22">ONT-3</strain>
        <strain evidence="4 19">SCRP245</strain>
    </source>
</reference>
<evidence type="ECO:0000313" key="7">
    <source>
        <dbReference type="EMBL" id="KAE9138538.1"/>
    </source>
</evidence>
<evidence type="ECO:0000313" key="18">
    <source>
        <dbReference type="Proteomes" id="UP000441208"/>
    </source>
</evidence>
<dbReference type="EMBL" id="QXGD01000954">
    <property type="protein sequence ID" value="KAE9219176.1"/>
    <property type="molecule type" value="Genomic_DNA"/>
</dbReference>
<dbReference type="EMBL" id="QXFZ01000908">
    <property type="protein sequence ID" value="KAE9101589.1"/>
    <property type="molecule type" value="Genomic_DNA"/>
</dbReference>
<dbReference type="EMBL" id="QXFX01000891">
    <property type="protein sequence ID" value="KAE9101510.1"/>
    <property type="molecule type" value="Genomic_DNA"/>
</dbReference>
<dbReference type="Proteomes" id="UP000441208">
    <property type="component" value="Unassembled WGS sequence"/>
</dbReference>
<dbReference type="Proteomes" id="UP000460718">
    <property type="component" value="Unassembled WGS sequence"/>
</dbReference>
<evidence type="ECO:0000313" key="19">
    <source>
        <dbReference type="Proteomes" id="UP000460718"/>
    </source>
</evidence>
<dbReference type="EMBL" id="QXGA01000850">
    <property type="protein sequence ID" value="KAE9138538.1"/>
    <property type="molecule type" value="Genomic_DNA"/>
</dbReference>
<feature type="domain" description="Complex 1 LYR protein" evidence="2">
    <location>
        <begin position="10"/>
        <end position="67"/>
    </location>
</feature>